<dbReference type="HOGENOM" id="CLU_2146034_0_0_1"/>
<dbReference type="GeneID" id="20349110"/>
<name>J3P563_GAET3</name>
<reference evidence="3" key="5">
    <citation type="submission" date="2018-04" db="UniProtKB">
        <authorList>
            <consortium name="EnsemblFungi"/>
        </authorList>
    </citation>
    <scope>IDENTIFICATION</scope>
    <source>
        <strain evidence="3">R3-111a-1</strain>
    </source>
</reference>
<reference evidence="4" key="1">
    <citation type="submission" date="2010-07" db="EMBL/GenBank/DDBJ databases">
        <title>The genome sequence of Gaeumannomyces graminis var. tritici strain R3-111a-1.</title>
        <authorList>
            <consortium name="The Broad Institute Genome Sequencing Platform"/>
            <person name="Ma L.-J."/>
            <person name="Dead R."/>
            <person name="Young S."/>
            <person name="Zeng Q."/>
            <person name="Koehrsen M."/>
            <person name="Alvarado L."/>
            <person name="Berlin A."/>
            <person name="Chapman S.B."/>
            <person name="Chen Z."/>
            <person name="Freedman E."/>
            <person name="Gellesch M."/>
            <person name="Goldberg J."/>
            <person name="Griggs A."/>
            <person name="Gujja S."/>
            <person name="Heilman E.R."/>
            <person name="Heiman D."/>
            <person name="Hepburn T."/>
            <person name="Howarth C."/>
            <person name="Jen D."/>
            <person name="Larson L."/>
            <person name="Mehta T."/>
            <person name="Neiman D."/>
            <person name="Pearson M."/>
            <person name="Roberts A."/>
            <person name="Saif S."/>
            <person name="Shea T."/>
            <person name="Shenoy N."/>
            <person name="Sisk P."/>
            <person name="Stolte C."/>
            <person name="Sykes S."/>
            <person name="Walk T."/>
            <person name="White J."/>
            <person name="Yandava C."/>
            <person name="Haas B."/>
            <person name="Nusbaum C."/>
            <person name="Birren B."/>
        </authorList>
    </citation>
    <scope>NUCLEOTIDE SEQUENCE [LARGE SCALE GENOMIC DNA]</scope>
    <source>
        <strain evidence="4">R3-111a-1</strain>
    </source>
</reference>
<dbReference type="VEuPathDB" id="FungiDB:GGTG_08652"/>
<evidence type="ECO:0000313" key="3">
    <source>
        <dbReference type="EnsemblFungi" id="EJT74814"/>
    </source>
</evidence>
<dbReference type="EnsemblFungi" id="EJT74814">
    <property type="protein sequence ID" value="EJT74814"/>
    <property type="gene ID" value="GGTG_08652"/>
</dbReference>
<keyword evidence="1" id="KW-0472">Membrane</keyword>
<evidence type="ECO:0000313" key="2">
    <source>
        <dbReference type="EMBL" id="EJT74814.1"/>
    </source>
</evidence>
<organism evidence="2">
    <name type="scientific">Gaeumannomyces tritici (strain R3-111a-1)</name>
    <name type="common">Wheat and barley take-all root rot fungus</name>
    <name type="synonym">Gaeumannomyces graminis var. tritici</name>
    <dbReference type="NCBI Taxonomy" id="644352"/>
    <lineage>
        <taxon>Eukaryota</taxon>
        <taxon>Fungi</taxon>
        <taxon>Dikarya</taxon>
        <taxon>Ascomycota</taxon>
        <taxon>Pezizomycotina</taxon>
        <taxon>Sordariomycetes</taxon>
        <taxon>Sordariomycetidae</taxon>
        <taxon>Magnaporthales</taxon>
        <taxon>Magnaporthaceae</taxon>
        <taxon>Gaeumannomyces</taxon>
    </lineage>
</organism>
<dbReference type="RefSeq" id="XP_009224758.1">
    <property type="nucleotide sequence ID" value="XM_009226494.1"/>
</dbReference>
<proteinExistence type="predicted"/>
<dbReference type="EMBL" id="GL385398">
    <property type="protein sequence ID" value="EJT74814.1"/>
    <property type="molecule type" value="Genomic_DNA"/>
</dbReference>
<feature type="transmembrane region" description="Helical" evidence="1">
    <location>
        <begin position="51"/>
        <end position="71"/>
    </location>
</feature>
<gene>
    <name evidence="3" type="primary">20349110</name>
    <name evidence="2" type="ORF">GGTG_08652</name>
</gene>
<sequence length="112" mass="12660">MLLKFLYNNAIVFNNWKWLTVLNASNRLNYSNNAFRIFNPLVAHLAVGKNAFFFALLTIRFAIINSITFKINNNKIINFHSPLVAIIALASFAITVAPGNLTALNNPFGKWF</sequence>
<reference evidence="3" key="4">
    <citation type="journal article" date="2015" name="G3 (Bethesda)">
        <title>Genome sequences of three phytopathogenic species of the Magnaporthaceae family of fungi.</title>
        <authorList>
            <person name="Okagaki L.H."/>
            <person name="Nunes C.C."/>
            <person name="Sailsbery J."/>
            <person name="Clay B."/>
            <person name="Brown D."/>
            <person name="John T."/>
            <person name="Oh Y."/>
            <person name="Young N."/>
            <person name="Fitzgerald M."/>
            <person name="Haas B.J."/>
            <person name="Zeng Q."/>
            <person name="Young S."/>
            <person name="Adiconis X."/>
            <person name="Fan L."/>
            <person name="Levin J.Z."/>
            <person name="Mitchell T.K."/>
            <person name="Okubara P.A."/>
            <person name="Farman M.L."/>
            <person name="Kohn L.M."/>
            <person name="Birren B."/>
            <person name="Ma L.-J."/>
            <person name="Dean R.A."/>
        </authorList>
    </citation>
    <scope>NUCLEOTIDE SEQUENCE</scope>
    <source>
        <strain evidence="3">R3-111a-1</strain>
    </source>
</reference>
<evidence type="ECO:0000256" key="1">
    <source>
        <dbReference type="SAM" id="Phobius"/>
    </source>
</evidence>
<reference evidence="2" key="2">
    <citation type="submission" date="2010-07" db="EMBL/GenBank/DDBJ databases">
        <authorList>
            <consortium name="The Broad Institute Genome Sequencing Platform"/>
            <consortium name="Broad Institute Genome Sequencing Center for Infectious Disease"/>
            <person name="Ma L.-J."/>
            <person name="Dead R."/>
            <person name="Young S."/>
            <person name="Zeng Q."/>
            <person name="Koehrsen M."/>
            <person name="Alvarado L."/>
            <person name="Berlin A."/>
            <person name="Chapman S.B."/>
            <person name="Chen Z."/>
            <person name="Freedman E."/>
            <person name="Gellesch M."/>
            <person name="Goldberg J."/>
            <person name="Griggs A."/>
            <person name="Gujja S."/>
            <person name="Heilman E.R."/>
            <person name="Heiman D."/>
            <person name="Hepburn T."/>
            <person name="Howarth C."/>
            <person name="Jen D."/>
            <person name="Larson L."/>
            <person name="Mehta T."/>
            <person name="Neiman D."/>
            <person name="Pearson M."/>
            <person name="Roberts A."/>
            <person name="Saif S."/>
            <person name="Shea T."/>
            <person name="Shenoy N."/>
            <person name="Sisk P."/>
            <person name="Stolte C."/>
            <person name="Sykes S."/>
            <person name="Walk T."/>
            <person name="White J."/>
            <person name="Yandava C."/>
            <person name="Haas B."/>
            <person name="Nusbaum C."/>
            <person name="Birren B."/>
        </authorList>
    </citation>
    <scope>NUCLEOTIDE SEQUENCE</scope>
    <source>
        <strain evidence="2">R3-111a-1</strain>
    </source>
</reference>
<keyword evidence="1" id="KW-0812">Transmembrane</keyword>
<reference evidence="2" key="3">
    <citation type="submission" date="2010-09" db="EMBL/GenBank/DDBJ databases">
        <title>Annotation of Gaeumannomyces graminis var. tritici R3-111a-1.</title>
        <authorList>
            <consortium name="The Broad Institute Genome Sequencing Platform"/>
            <person name="Ma L.-J."/>
            <person name="Dead R."/>
            <person name="Young S.K."/>
            <person name="Zeng Q."/>
            <person name="Gargeya S."/>
            <person name="Fitzgerald M."/>
            <person name="Haas B."/>
            <person name="Abouelleil A."/>
            <person name="Alvarado L."/>
            <person name="Arachchi H.M."/>
            <person name="Berlin A."/>
            <person name="Brown A."/>
            <person name="Chapman S.B."/>
            <person name="Chen Z."/>
            <person name="Dunbar C."/>
            <person name="Freedman E."/>
            <person name="Gearin G."/>
            <person name="Gellesch M."/>
            <person name="Goldberg J."/>
            <person name="Griggs A."/>
            <person name="Gujja S."/>
            <person name="Heiman D."/>
            <person name="Howarth C."/>
            <person name="Larson L."/>
            <person name="Lui A."/>
            <person name="MacDonald P.J.P."/>
            <person name="Mehta T."/>
            <person name="Montmayeur A."/>
            <person name="Murphy C."/>
            <person name="Neiman D."/>
            <person name="Pearson M."/>
            <person name="Priest M."/>
            <person name="Roberts A."/>
            <person name="Saif S."/>
            <person name="Shea T."/>
            <person name="Shenoy N."/>
            <person name="Sisk P."/>
            <person name="Stolte C."/>
            <person name="Sykes S."/>
            <person name="Yandava C."/>
            <person name="Wortman J."/>
            <person name="Nusbaum C."/>
            <person name="Birren B."/>
        </authorList>
    </citation>
    <scope>NUCLEOTIDE SEQUENCE</scope>
    <source>
        <strain evidence="2">R3-111a-1</strain>
    </source>
</reference>
<feature type="transmembrane region" description="Helical" evidence="1">
    <location>
        <begin position="83"/>
        <end position="104"/>
    </location>
</feature>
<protein>
    <submittedName>
        <fullName evidence="2 3">Uncharacterized protein</fullName>
    </submittedName>
</protein>
<evidence type="ECO:0000313" key="4">
    <source>
        <dbReference type="Proteomes" id="UP000006039"/>
    </source>
</evidence>
<keyword evidence="4" id="KW-1185">Reference proteome</keyword>
<accession>J3P563</accession>
<dbReference type="AlphaFoldDB" id="J3P563"/>
<keyword evidence="1" id="KW-1133">Transmembrane helix</keyword>
<dbReference type="Proteomes" id="UP000006039">
    <property type="component" value="Unassembled WGS sequence"/>
</dbReference>